<dbReference type="InterPro" id="IPR051602">
    <property type="entry name" value="ACC_Biotin_Carboxylase"/>
</dbReference>
<feature type="domain" description="Biotin carboxylation" evidence="5">
    <location>
        <begin position="7"/>
        <end position="170"/>
    </location>
</feature>
<dbReference type="SUPFAM" id="SSF52440">
    <property type="entry name" value="PreATP-grasp domain"/>
    <property type="match status" value="1"/>
</dbReference>
<evidence type="ECO:0000256" key="2">
    <source>
        <dbReference type="ARBA" id="ARBA00022598"/>
    </source>
</evidence>
<name>A0ABQ0D2G0_9HELI</name>
<organism evidence="6 7">
    <name type="scientific">Helicobacter trogontum</name>
    <dbReference type="NCBI Taxonomy" id="50960"/>
    <lineage>
        <taxon>Bacteria</taxon>
        <taxon>Pseudomonadati</taxon>
        <taxon>Campylobacterota</taxon>
        <taxon>Epsilonproteobacteria</taxon>
        <taxon>Campylobacterales</taxon>
        <taxon>Helicobacteraceae</taxon>
        <taxon>Helicobacter</taxon>
    </lineage>
</organism>
<reference evidence="6 7" key="1">
    <citation type="submission" date="2024-06" db="EMBL/GenBank/DDBJ databases">
        <title>Draft genome sequence of Helicobacter trogontum NHP16-4001.</title>
        <authorList>
            <person name="Rimbara E."/>
            <person name="Suzuki M."/>
        </authorList>
    </citation>
    <scope>NUCLEOTIDE SEQUENCE [LARGE SCALE GENOMIC DNA]</scope>
    <source>
        <strain evidence="6 7">NHP16-4001</strain>
    </source>
</reference>
<dbReference type="EMBL" id="BAAFHN010000008">
    <property type="protein sequence ID" value="GAB0172529.1"/>
    <property type="molecule type" value="Genomic_DNA"/>
</dbReference>
<dbReference type="Gene3D" id="3.30.470.20">
    <property type="entry name" value="ATP-grasp fold, B domain"/>
    <property type="match status" value="1"/>
</dbReference>
<evidence type="ECO:0000259" key="5">
    <source>
        <dbReference type="PROSITE" id="PS50979"/>
    </source>
</evidence>
<evidence type="ECO:0000256" key="3">
    <source>
        <dbReference type="ARBA" id="ARBA00022741"/>
    </source>
</evidence>
<comment type="caution">
    <text evidence="6">The sequence shown here is derived from an EMBL/GenBank/DDBJ whole genome shotgun (WGS) entry which is preliminary data.</text>
</comment>
<dbReference type="PANTHER" id="PTHR48095">
    <property type="entry name" value="PYRUVATE CARBOXYLASE SUBUNIT A"/>
    <property type="match status" value="1"/>
</dbReference>
<dbReference type="InterPro" id="IPR016185">
    <property type="entry name" value="PreATP-grasp_dom_sf"/>
</dbReference>
<dbReference type="InterPro" id="IPR011764">
    <property type="entry name" value="Biotin_carboxylation_dom"/>
</dbReference>
<dbReference type="InterPro" id="IPR005481">
    <property type="entry name" value="BC-like_N"/>
</dbReference>
<evidence type="ECO:0000256" key="1">
    <source>
        <dbReference type="ARBA" id="ARBA00003761"/>
    </source>
</evidence>
<dbReference type="PROSITE" id="PS50979">
    <property type="entry name" value="BC"/>
    <property type="match status" value="1"/>
</dbReference>
<keyword evidence="3" id="KW-0547">Nucleotide-binding</keyword>
<keyword evidence="4" id="KW-0067">ATP-binding</keyword>
<evidence type="ECO:0000313" key="6">
    <source>
        <dbReference type="EMBL" id="GAB0172529.1"/>
    </source>
</evidence>
<comment type="function">
    <text evidence="1">This protein is a component of the acetyl coenzyme A carboxylase complex; first, biotin carboxylase catalyzes the carboxylation of the carrier protein and then the transcarboxylase transfers the carboxyl group to form malonyl-CoA.</text>
</comment>
<accession>A0ABQ0D2G0</accession>
<gene>
    <name evidence="6" type="ORF">NHP164001_05420</name>
</gene>
<keyword evidence="7" id="KW-1185">Reference proteome</keyword>
<evidence type="ECO:0000256" key="4">
    <source>
        <dbReference type="ARBA" id="ARBA00022840"/>
    </source>
</evidence>
<dbReference type="Pfam" id="PF00289">
    <property type="entry name" value="Biotin_carb_N"/>
    <property type="match status" value="1"/>
</dbReference>
<dbReference type="RefSeq" id="WP_321032589.1">
    <property type="nucleotide sequence ID" value="NZ_BAAFHN010000008.1"/>
</dbReference>
<protein>
    <recommendedName>
        <fullName evidence="5">Biotin carboxylation domain-containing protein</fullName>
    </recommendedName>
</protein>
<sequence length="170" mass="18580">MSYQPKKIKKVLIANRGEIAVHIIQAAHELDMLAVAICSDADIGNLASQLADEVVHIGENLAHKSYLDMDKVIEAAKQVKADAIHPGYGFLSENPIFAQKVVDAGMIFVGPSSDIIKTMGDKAAAILKAKEAKVPTIPGSPVLTDMENAIEEAKKNWVSCSYQSYCWRWR</sequence>
<evidence type="ECO:0000313" key="7">
    <source>
        <dbReference type="Proteomes" id="UP001562457"/>
    </source>
</evidence>
<proteinExistence type="predicted"/>
<keyword evidence="2" id="KW-0436">Ligase</keyword>
<dbReference type="Proteomes" id="UP001562457">
    <property type="component" value="Unassembled WGS sequence"/>
</dbReference>
<dbReference type="PANTHER" id="PTHR48095:SF2">
    <property type="entry name" value="BIOTIN CARBOXYLASE, CHLOROPLASTIC"/>
    <property type="match status" value="1"/>
</dbReference>